<name>A0A419SAW5_9SPHI</name>
<evidence type="ECO:0000256" key="1">
    <source>
        <dbReference type="SAM" id="Phobius"/>
    </source>
</evidence>
<dbReference type="EMBL" id="MBTA01000002">
    <property type="protein sequence ID" value="RKD19601.1"/>
    <property type="molecule type" value="Genomic_DNA"/>
</dbReference>
<keyword evidence="1" id="KW-1133">Transmembrane helix</keyword>
<reference evidence="2 3" key="1">
    <citation type="submission" date="2016-07" db="EMBL/GenBank/DDBJ databases">
        <title>Genome of Pelobium manganitolerans.</title>
        <authorList>
            <person name="Wu S."/>
            <person name="Wang G."/>
        </authorList>
    </citation>
    <scope>NUCLEOTIDE SEQUENCE [LARGE SCALE GENOMIC DNA]</scope>
    <source>
        <strain evidence="2 3">YS-25</strain>
    </source>
</reference>
<feature type="transmembrane region" description="Helical" evidence="1">
    <location>
        <begin position="27"/>
        <end position="46"/>
    </location>
</feature>
<proteinExistence type="predicted"/>
<dbReference type="RefSeq" id="WP_120180534.1">
    <property type="nucleotide sequence ID" value="NZ_MBTA01000002.1"/>
</dbReference>
<evidence type="ECO:0000313" key="3">
    <source>
        <dbReference type="Proteomes" id="UP000283433"/>
    </source>
</evidence>
<feature type="transmembrane region" description="Helical" evidence="1">
    <location>
        <begin position="187"/>
        <end position="207"/>
    </location>
</feature>
<evidence type="ECO:0008006" key="4">
    <source>
        <dbReference type="Google" id="ProtNLM"/>
    </source>
</evidence>
<sequence>MSKRRSLSQLKSFFGPPSTAFNPTWKAYRILFAGIFLLGFSFWNSYDKYRHQHEKKVAIENVHKSQAETNTFKGRLLEVSQKSELLLKPKSLGQQMLFDLDPNSENIFSFSFTWFFFVVTLGLFILIKNTPEDFKFSHNTLSNLNRLHFLVYASLVIKVVLVFQYNSYIRGLMPPGVRLAHSMNNQVGTFFFFGMFSVLLITVINFFKRGLSLQEEQDLTV</sequence>
<protein>
    <recommendedName>
        <fullName evidence="4">DUF2975 domain-containing protein</fullName>
    </recommendedName>
</protein>
<keyword evidence="3" id="KW-1185">Reference proteome</keyword>
<comment type="caution">
    <text evidence="2">The sequence shown here is derived from an EMBL/GenBank/DDBJ whole genome shotgun (WGS) entry which is preliminary data.</text>
</comment>
<dbReference type="Proteomes" id="UP000283433">
    <property type="component" value="Unassembled WGS sequence"/>
</dbReference>
<feature type="transmembrane region" description="Helical" evidence="1">
    <location>
        <begin position="107"/>
        <end position="127"/>
    </location>
</feature>
<keyword evidence="1" id="KW-0812">Transmembrane</keyword>
<feature type="transmembrane region" description="Helical" evidence="1">
    <location>
        <begin position="147"/>
        <end position="167"/>
    </location>
</feature>
<evidence type="ECO:0000313" key="2">
    <source>
        <dbReference type="EMBL" id="RKD19601.1"/>
    </source>
</evidence>
<organism evidence="2 3">
    <name type="scientific">Pelobium manganitolerans</name>
    <dbReference type="NCBI Taxonomy" id="1842495"/>
    <lineage>
        <taxon>Bacteria</taxon>
        <taxon>Pseudomonadati</taxon>
        <taxon>Bacteroidota</taxon>
        <taxon>Sphingobacteriia</taxon>
        <taxon>Sphingobacteriales</taxon>
        <taxon>Sphingobacteriaceae</taxon>
        <taxon>Pelobium</taxon>
    </lineage>
</organism>
<keyword evidence="1" id="KW-0472">Membrane</keyword>
<dbReference type="AlphaFoldDB" id="A0A419SAW5"/>
<gene>
    <name evidence="2" type="ORF">BCY91_13485</name>
</gene>
<accession>A0A419SAW5</accession>